<feature type="compositionally biased region" description="Basic and acidic residues" evidence="5">
    <location>
        <begin position="155"/>
        <end position="168"/>
    </location>
</feature>
<dbReference type="RefSeq" id="WP_003088619.1">
    <property type="nucleotide sequence ID" value="NZ_AJTZ01000005.1"/>
</dbReference>
<dbReference type="Pfam" id="PF00092">
    <property type="entry name" value="VWA"/>
    <property type="match status" value="1"/>
</dbReference>
<dbReference type="PROSITE" id="PS50234">
    <property type="entry name" value="VWFA"/>
    <property type="match status" value="1"/>
</dbReference>
<evidence type="ECO:0000256" key="6">
    <source>
        <dbReference type="SAM" id="Phobius"/>
    </source>
</evidence>
<dbReference type="SUPFAM" id="SSF53300">
    <property type="entry name" value="vWA-like"/>
    <property type="match status" value="1"/>
</dbReference>
<gene>
    <name evidence="10" type="ORF">SRA_06001</name>
</gene>
<evidence type="ECO:0000256" key="1">
    <source>
        <dbReference type="ARBA" id="ARBA00022512"/>
    </source>
</evidence>
<keyword evidence="1" id="KW-0134">Cell wall</keyword>
<keyword evidence="6" id="KW-1133">Transmembrane helix</keyword>
<evidence type="ECO:0000256" key="2">
    <source>
        <dbReference type="ARBA" id="ARBA00022525"/>
    </source>
</evidence>
<reference evidence="10 11" key="1">
    <citation type="submission" date="2009-12" db="EMBL/GenBank/DDBJ databases">
        <authorList>
            <person name="Lefebure T."/>
            <person name="Cornejo O.E."/>
            <person name="Pavinski Bitar P.D."/>
            <person name="Lang P."/>
            <person name="Stanhope M.J."/>
        </authorList>
    </citation>
    <scope>NUCLEOTIDE SEQUENCE [LARGE SCALE GENOMIC DNA]</scope>
    <source>
        <strain evidence="10 11">FA-1</strain>
    </source>
</reference>
<comment type="caution">
    <text evidence="10">The sequence shown here is derived from an EMBL/GenBank/DDBJ whole genome shotgun (WGS) entry which is preliminary data.</text>
</comment>
<dbReference type="InterPro" id="IPR052969">
    <property type="entry name" value="Thr-specific_kinase-like"/>
</dbReference>
<dbReference type="Pfam" id="PF04650">
    <property type="entry name" value="YSIRK_signal"/>
    <property type="match status" value="1"/>
</dbReference>
<keyword evidence="6" id="KW-0812">Transmembrane</keyword>
<dbReference type="CDD" id="cd00198">
    <property type="entry name" value="vWFA"/>
    <property type="match status" value="1"/>
</dbReference>
<dbReference type="InterPro" id="IPR019931">
    <property type="entry name" value="LPXTG_anchor"/>
</dbReference>
<feature type="domain" description="Gram-positive cocci surface proteins LPxTG" evidence="9">
    <location>
        <begin position="499"/>
        <end position="533"/>
    </location>
</feature>
<dbReference type="Proteomes" id="UP000007815">
    <property type="component" value="Unassembled WGS sequence"/>
</dbReference>
<feature type="region of interest" description="Disordered" evidence="5">
    <location>
        <begin position="143"/>
        <end position="191"/>
    </location>
</feature>
<feature type="domain" description="VWFA" evidence="8">
    <location>
        <begin position="239"/>
        <end position="424"/>
    </location>
</feature>
<feature type="compositionally biased region" description="Polar residues" evidence="5">
    <location>
        <begin position="169"/>
        <end position="181"/>
    </location>
</feature>
<evidence type="ECO:0000259" key="8">
    <source>
        <dbReference type="PROSITE" id="PS50234"/>
    </source>
</evidence>
<keyword evidence="11" id="KW-1185">Reference proteome</keyword>
<proteinExistence type="predicted"/>
<dbReference type="NCBIfam" id="TIGR01168">
    <property type="entry name" value="YSIRK_signal"/>
    <property type="match status" value="1"/>
</dbReference>
<dbReference type="PROSITE" id="PS50847">
    <property type="entry name" value="GRAM_POS_ANCHORING"/>
    <property type="match status" value="1"/>
</dbReference>
<evidence type="ECO:0000256" key="7">
    <source>
        <dbReference type="SAM" id="SignalP"/>
    </source>
</evidence>
<dbReference type="Pfam" id="PF00746">
    <property type="entry name" value="Gram_pos_anchor"/>
    <property type="match status" value="1"/>
</dbReference>
<organism evidence="10 11">
    <name type="scientific">Streptococcus ratti FA-1 = DSM 20564</name>
    <dbReference type="NCBI Taxonomy" id="699248"/>
    <lineage>
        <taxon>Bacteria</taxon>
        <taxon>Bacillati</taxon>
        <taxon>Bacillota</taxon>
        <taxon>Bacilli</taxon>
        <taxon>Lactobacillales</taxon>
        <taxon>Streptococcaceae</taxon>
        <taxon>Streptococcus</taxon>
    </lineage>
</organism>
<keyword evidence="4" id="KW-0572">Peptidoglycan-anchor</keyword>
<dbReference type="PANTHER" id="PTHR47763">
    <property type="entry name" value="ALPHA-PROTEIN KINASE VWKA"/>
    <property type="match status" value="1"/>
</dbReference>
<feature type="compositionally biased region" description="Polar residues" evidence="5">
    <location>
        <begin position="38"/>
        <end position="53"/>
    </location>
</feature>
<feature type="chain" id="PRO_5045987226" evidence="7">
    <location>
        <begin position="34"/>
        <end position="533"/>
    </location>
</feature>
<evidence type="ECO:0000256" key="4">
    <source>
        <dbReference type="ARBA" id="ARBA00023088"/>
    </source>
</evidence>
<keyword evidence="3 7" id="KW-0732">Signal</keyword>
<evidence type="ECO:0000259" key="9">
    <source>
        <dbReference type="PROSITE" id="PS50847"/>
    </source>
</evidence>
<keyword evidence="2" id="KW-0964">Secreted</keyword>
<feature type="signal peptide" evidence="7">
    <location>
        <begin position="1"/>
        <end position="33"/>
    </location>
</feature>
<evidence type="ECO:0000256" key="5">
    <source>
        <dbReference type="SAM" id="MobiDB-lite"/>
    </source>
</evidence>
<dbReference type="EMBL" id="AJTZ01000005">
    <property type="protein sequence ID" value="EJN94066.1"/>
    <property type="molecule type" value="Genomic_DNA"/>
</dbReference>
<feature type="region of interest" description="Disordered" evidence="5">
    <location>
        <begin position="38"/>
        <end position="117"/>
    </location>
</feature>
<evidence type="ECO:0000256" key="3">
    <source>
        <dbReference type="ARBA" id="ARBA00022729"/>
    </source>
</evidence>
<accession>A0ABP2QYJ2</accession>
<keyword evidence="6" id="KW-0472">Membrane</keyword>
<dbReference type="InterPro" id="IPR002035">
    <property type="entry name" value="VWF_A"/>
</dbReference>
<dbReference type="NCBIfam" id="TIGR01167">
    <property type="entry name" value="LPXTG_anchor"/>
    <property type="match status" value="1"/>
</dbReference>
<sequence length="533" mass="57108">MEMKKRYSFRKLKFGLTSVAIAFVFGTATQVGAQETNTVASTPTSSQANSATGSTPVTNATTNATPASTTNSANTSAPASTTSSANTPASTTQPTSQQASAQSASNPASQQASTSSVVAAAKEEVKQKSQTAVVPERQAKTGDVIAVETSQTDPKVTKTQEGNKEITRSESSATVKTTSLAEPSEKVGKSAPVVEVRESSKTEETVDYIITTSEKVVKTTTVEIVKEADTSETVAGSADIVFVIDHTGSMSDEIASVRNNIKNFVKGLADKKVTTRLGLVDYDNDSSSGVHYIDFSGSNFTTDTDAFTKALDNIQINGSVESATIPLSYIANNYDWSTDPNVKRFAVLITDEDYDFATADTPSVESAINSLKTAGISTTVITENYLKSTYQSLFTDTNGIYIDIYSDFSKALSEDVSTWIVETIKEGRLLKIVTEKYDFYIEVIVQPKGANSTGQISPANDRTTPVRYDRLIHKTDRTTPVHYDPLIHKTNRTSEEASLPETGSQSNAYLTVFGSAALAAGLALAFYKKQEEK</sequence>
<protein>
    <submittedName>
        <fullName evidence="10">Peptidoglycan binding domain-containing protein</fullName>
    </submittedName>
</protein>
<feature type="compositionally biased region" description="Low complexity" evidence="5">
    <location>
        <begin position="54"/>
        <end position="117"/>
    </location>
</feature>
<evidence type="ECO:0000313" key="10">
    <source>
        <dbReference type="EMBL" id="EJN94066.1"/>
    </source>
</evidence>
<dbReference type="SMART" id="SM00327">
    <property type="entry name" value="VWA"/>
    <property type="match status" value="1"/>
</dbReference>
<evidence type="ECO:0000313" key="11">
    <source>
        <dbReference type="Proteomes" id="UP000007815"/>
    </source>
</evidence>
<dbReference type="InterPro" id="IPR036465">
    <property type="entry name" value="vWFA_dom_sf"/>
</dbReference>
<dbReference type="InterPro" id="IPR005877">
    <property type="entry name" value="YSIRK_signal_dom"/>
</dbReference>
<name>A0ABP2QYJ2_STRRT</name>
<dbReference type="Gene3D" id="3.40.50.410">
    <property type="entry name" value="von Willebrand factor, type A domain"/>
    <property type="match status" value="1"/>
</dbReference>
<feature type="transmembrane region" description="Helical" evidence="6">
    <location>
        <begin position="508"/>
        <end position="527"/>
    </location>
</feature>